<reference evidence="11" key="1">
    <citation type="submission" date="2016-09" db="EMBL/GenBank/DDBJ databases">
        <authorList>
            <person name="Greninger A.L."/>
            <person name="Jerome K.R."/>
            <person name="Mcnair B."/>
            <person name="Wallis C."/>
            <person name="Fang F."/>
        </authorList>
    </citation>
    <scope>NUCLEOTIDE SEQUENCE [LARGE SCALE GENOMIC DNA]</scope>
    <source>
        <strain evidence="11">M6</strain>
    </source>
</reference>
<dbReference type="EMBL" id="MIHA01000017">
    <property type="protein sequence ID" value="ODQ88057.1"/>
    <property type="molecule type" value="Genomic_DNA"/>
</dbReference>
<gene>
    <name evidence="10" type="ORF">BHQ18_20980</name>
</gene>
<evidence type="ECO:0000256" key="2">
    <source>
        <dbReference type="ARBA" id="ARBA00009347"/>
    </source>
</evidence>
<dbReference type="Gene3D" id="2.40.110.10">
    <property type="entry name" value="Butyryl-CoA Dehydrogenase, subunit A, domain 2"/>
    <property type="match status" value="1"/>
</dbReference>
<evidence type="ECO:0000259" key="9">
    <source>
        <dbReference type="Pfam" id="PF02771"/>
    </source>
</evidence>
<dbReference type="STRING" id="1776.BHQ18_20980"/>
<dbReference type="PANTHER" id="PTHR43292:SF3">
    <property type="entry name" value="ACYL-COA DEHYDROGENASE FADE29"/>
    <property type="match status" value="1"/>
</dbReference>
<name>A0A1E3RF86_MYCFV</name>
<evidence type="ECO:0000256" key="3">
    <source>
        <dbReference type="ARBA" id="ARBA00022630"/>
    </source>
</evidence>
<evidence type="ECO:0000259" key="7">
    <source>
        <dbReference type="Pfam" id="PF00441"/>
    </source>
</evidence>
<comment type="caution">
    <text evidence="10">The sequence shown here is derived from an EMBL/GenBank/DDBJ whole genome shotgun (WGS) entry which is preliminary data.</text>
</comment>
<dbReference type="RefSeq" id="WP_069415574.1">
    <property type="nucleotide sequence ID" value="NZ_JACKUL010000022.1"/>
</dbReference>
<dbReference type="AlphaFoldDB" id="A0A1E3RF86"/>
<dbReference type="InterPro" id="IPR006091">
    <property type="entry name" value="Acyl-CoA_Oxase/DH_mid-dom"/>
</dbReference>
<keyword evidence="11" id="KW-1185">Reference proteome</keyword>
<evidence type="ECO:0000313" key="11">
    <source>
        <dbReference type="Proteomes" id="UP000094053"/>
    </source>
</evidence>
<dbReference type="Gene3D" id="1.10.540.10">
    <property type="entry name" value="Acyl-CoA dehydrogenase/oxidase, N-terminal domain"/>
    <property type="match status" value="1"/>
</dbReference>
<dbReference type="Pfam" id="PF00441">
    <property type="entry name" value="Acyl-CoA_dh_1"/>
    <property type="match status" value="1"/>
</dbReference>
<dbReference type="InterPro" id="IPR009075">
    <property type="entry name" value="AcylCo_DH/oxidase_C"/>
</dbReference>
<dbReference type="SUPFAM" id="SSF47203">
    <property type="entry name" value="Acyl-CoA dehydrogenase C-terminal domain-like"/>
    <property type="match status" value="1"/>
</dbReference>
<dbReference type="InterPro" id="IPR046373">
    <property type="entry name" value="Acyl-CoA_Oxase/DH_mid-dom_sf"/>
</dbReference>
<keyword evidence="3 6" id="KW-0285">Flavoprotein</keyword>
<keyword evidence="5 6" id="KW-0560">Oxidoreductase</keyword>
<proteinExistence type="inferred from homology"/>
<protein>
    <submittedName>
        <fullName evidence="10">Acyl-CoA dehydrogenase</fullName>
    </submittedName>
</protein>
<dbReference type="InterPro" id="IPR013786">
    <property type="entry name" value="AcylCoA_DH/ox_N"/>
</dbReference>
<accession>A0A1E3RF86</accession>
<dbReference type="GO" id="GO:0005886">
    <property type="term" value="C:plasma membrane"/>
    <property type="evidence" value="ECO:0007669"/>
    <property type="project" value="TreeGrafter"/>
</dbReference>
<dbReference type="InterPro" id="IPR036250">
    <property type="entry name" value="AcylCo_DH-like_C"/>
</dbReference>
<dbReference type="GO" id="GO:0050660">
    <property type="term" value="F:flavin adenine dinucleotide binding"/>
    <property type="evidence" value="ECO:0007669"/>
    <property type="project" value="InterPro"/>
</dbReference>
<evidence type="ECO:0000256" key="1">
    <source>
        <dbReference type="ARBA" id="ARBA00001974"/>
    </source>
</evidence>
<feature type="domain" description="Acyl-CoA dehydrogenase/oxidase C-terminal" evidence="7">
    <location>
        <begin position="228"/>
        <end position="378"/>
    </location>
</feature>
<comment type="similarity">
    <text evidence="2 6">Belongs to the acyl-CoA dehydrogenase family.</text>
</comment>
<dbReference type="Gene3D" id="1.20.140.10">
    <property type="entry name" value="Butyryl-CoA Dehydrogenase, subunit A, domain 3"/>
    <property type="match status" value="1"/>
</dbReference>
<feature type="domain" description="Acyl-CoA oxidase/dehydrogenase middle" evidence="8">
    <location>
        <begin position="124"/>
        <end position="216"/>
    </location>
</feature>
<dbReference type="InterPro" id="IPR037069">
    <property type="entry name" value="AcylCoA_DH/ox_N_sf"/>
</dbReference>
<dbReference type="InterPro" id="IPR052161">
    <property type="entry name" value="Mycobact_Acyl-CoA_DH"/>
</dbReference>
<evidence type="ECO:0000259" key="8">
    <source>
        <dbReference type="Pfam" id="PF02770"/>
    </source>
</evidence>
<dbReference type="PANTHER" id="PTHR43292">
    <property type="entry name" value="ACYL-COA DEHYDROGENASE"/>
    <property type="match status" value="1"/>
</dbReference>
<dbReference type="InterPro" id="IPR009100">
    <property type="entry name" value="AcylCoA_DH/oxidase_NM_dom_sf"/>
</dbReference>
<keyword evidence="4 6" id="KW-0274">FAD</keyword>
<dbReference type="Pfam" id="PF02770">
    <property type="entry name" value="Acyl-CoA_dh_M"/>
    <property type="match status" value="1"/>
</dbReference>
<dbReference type="Proteomes" id="UP000094053">
    <property type="component" value="Unassembled WGS sequence"/>
</dbReference>
<feature type="domain" description="Acyl-CoA dehydrogenase/oxidase N-terminal" evidence="9">
    <location>
        <begin position="4"/>
        <end position="119"/>
    </location>
</feature>
<dbReference type="SUPFAM" id="SSF56645">
    <property type="entry name" value="Acyl-CoA dehydrogenase NM domain-like"/>
    <property type="match status" value="1"/>
</dbReference>
<evidence type="ECO:0000256" key="5">
    <source>
        <dbReference type="ARBA" id="ARBA00023002"/>
    </source>
</evidence>
<sequence length="388" mass="42366">MSADLDQFRQTVRQWCVEHIPSDWRETQTGATDEQFVAFQKQWFATLHSAGYAVPHWPAEWGGGMSVPEQVVLYQELAAHDAPRLVLAFVGIHHAASTLLVAGTEEQRRRHLPAILDGEIWVQGFSEPEAGSDLASLRTTARRDGDSYIVNGQKLWASGGKHADWCLLLARTDPDAPKRKGISYFLLDMTTPGVEVRPIRNAVGDSHFCEIFLNDVAIPAANLVGEQNAGWQVAQATLGAERGMTMLELAERLGNAGFRWLVQSAPVDDPIVADRLAQFETELTGLRGLCRKVVEDNESGTAGPADASIVKLFYSELLQRMTDFGAEVGGLAAHTELAKPASSGWESGAWVLDFIGSWEWTIPGGASEIQRTIIGERGLGLPREPSAL</sequence>
<comment type="cofactor">
    <cofactor evidence="1 6">
        <name>FAD</name>
        <dbReference type="ChEBI" id="CHEBI:57692"/>
    </cofactor>
</comment>
<dbReference type="OrthoDB" id="5179760at2"/>
<dbReference type="FunFam" id="2.40.110.10:FF:000011">
    <property type="entry name" value="Acyl-CoA dehydrogenase FadE34"/>
    <property type="match status" value="1"/>
</dbReference>
<organism evidence="10 11">
    <name type="scientific">Mycolicibacterium flavescens</name>
    <name type="common">Mycobacterium flavescens</name>
    <dbReference type="NCBI Taxonomy" id="1776"/>
    <lineage>
        <taxon>Bacteria</taxon>
        <taxon>Bacillati</taxon>
        <taxon>Actinomycetota</taxon>
        <taxon>Actinomycetes</taxon>
        <taxon>Mycobacteriales</taxon>
        <taxon>Mycobacteriaceae</taxon>
        <taxon>Mycolicibacterium</taxon>
    </lineage>
</organism>
<dbReference type="Pfam" id="PF02771">
    <property type="entry name" value="Acyl-CoA_dh_N"/>
    <property type="match status" value="1"/>
</dbReference>
<evidence type="ECO:0000256" key="6">
    <source>
        <dbReference type="RuleBase" id="RU362125"/>
    </source>
</evidence>
<dbReference type="GO" id="GO:0016627">
    <property type="term" value="F:oxidoreductase activity, acting on the CH-CH group of donors"/>
    <property type="evidence" value="ECO:0007669"/>
    <property type="project" value="InterPro"/>
</dbReference>
<evidence type="ECO:0000313" key="10">
    <source>
        <dbReference type="EMBL" id="ODQ88057.1"/>
    </source>
</evidence>
<evidence type="ECO:0000256" key="4">
    <source>
        <dbReference type="ARBA" id="ARBA00022827"/>
    </source>
</evidence>